<dbReference type="Proteomes" id="UP001370348">
    <property type="component" value="Chromosome"/>
</dbReference>
<proteinExistence type="predicted"/>
<dbReference type="InterPro" id="IPR015943">
    <property type="entry name" value="WD40/YVTN_repeat-like_dom_sf"/>
</dbReference>
<evidence type="ECO:0008006" key="5">
    <source>
        <dbReference type="Google" id="ProtNLM"/>
    </source>
</evidence>
<dbReference type="Gene3D" id="2.130.10.10">
    <property type="entry name" value="YVTN repeat-like/Quinoprotein amine dehydrogenase"/>
    <property type="match status" value="1"/>
</dbReference>
<feature type="compositionally biased region" description="Low complexity" evidence="1">
    <location>
        <begin position="371"/>
        <end position="385"/>
    </location>
</feature>
<dbReference type="RefSeq" id="WP_394827061.1">
    <property type="nucleotide sequence ID" value="NZ_CP089984.1"/>
</dbReference>
<protein>
    <recommendedName>
        <fullName evidence="5">Sortilin N-terminal domain-containing protein</fullName>
    </recommendedName>
</protein>
<gene>
    <name evidence="3" type="ORF">LZC94_09115</name>
</gene>
<feature type="region of interest" description="Disordered" evidence="1">
    <location>
        <begin position="366"/>
        <end position="400"/>
    </location>
</feature>
<organism evidence="3 4">
    <name type="scientific">Pendulispora albinea</name>
    <dbReference type="NCBI Taxonomy" id="2741071"/>
    <lineage>
        <taxon>Bacteria</taxon>
        <taxon>Pseudomonadati</taxon>
        <taxon>Myxococcota</taxon>
        <taxon>Myxococcia</taxon>
        <taxon>Myxococcales</taxon>
        <taxon>Sorangiineae</taxon>
        <taxon>Pendulisporaceae</taxon>
        <taxon>Pendulispora</taxon>
    </lineage>
</organism>
<evidence type="ECO:0000313" key="4">
    <source>
        <dbReference type="Proteomes" id="UP001370348"/>
    </source>
</evidence>
<keyword evidence="2" id="KW-0812">Transmembrane</keyword>
<keyword evidence="4" id="KW-1185">Reference proteome</keyword>
<sequence>MRLVVILALLYPERDARPNGRFPEAQVLLTVPGENPAKTLYLRTTFGVLMSQDAGTSWRLVCEAALGFSGTWDPPLAVARNGSLFVGLSDGLRTMRDGCAGTDVAALHGEVIADLTTDARGELVAGITATPNRPTRIFWIDPRTMAVQAHPAGAEGFKLETLEVAPSRPTRVYATGVPTGGGPRAHFFRGERGQKLVEVRAAWPFDALLYIAAIDPHRPERVLVRALYAEGSDVLLTNDGGATWKSVLHVPSSMFGFAKSEDGTRYFAGSGDPQDGVYRSRDSGEHWEPIAHVRVYCLHWHQPDLFACSTPYGKSAAFAAAVSHDEGATFARLTGFDDIAGPVACEGNVCAEPWTAIRPTLVPQTTEAPDAGAAAESPSTASTAGDASLHAPDASSTGEGSRGLRALAAVAVIVGALVAGFAVRRGRRSVDRR</sequence>
<feature type="transmembrane region" description="Helical" evidence="2">
    <location>
        <begin position="404"/>
        <end position="423"/>
    </location>
</feature>
<reference evidence="3 4" key="1">
    <citation type="submission" date="2021-12" db="EMBL/GenBank/DDBJ databases">
        <title>Discovery of the Pendulisporaceae a myxobacterial family with distinct sporulation behavior and unique specialized metabolism.</title>
        <authorList>
            <person name="Garcia R."/>
            <person name="Popoff A."/>
            <person name="Bader C.D."/>
            <person name="Loehr J."/>
            <person name="Walesch S."/>
            <person name="Walt C."/>
            <person name="Boldt J."/>
            <person name="Bunk B."/>
            <person name="Haeckl F.J.F.P.J."/>
            <person name="Gunesch A.P."/>
            <person name="Birkelbach J."/>
            <person name="Nuebel U."/>
            <person name="Pietschmann T."/>
            <person name="Bach T."/>
            <person name="Mueller R."/>
        </authorList>
    </citation>
    <scope>NUCLEOTIDE SEQUENCE [LARGE SCALE GENOMIC DNA]</scope>
    <source>
        <strain evidence="3 4">MSr11954</strain>
    </source>
</reference>
<evidence type="ECO:0000256" key="2">
    <source>
        <dbReference type="SAM" id="Phobius"/>
    </source>
</evidence>
<dbReference type="SUPFAM" id="SSF110296">
    <property type="entry name" value="Oligoxyloglucan reducing end-specific cellobiohydrolase"/>
    <property type="match status" value="1"/>
</dbReference>
<name>A0ABZ2M602_9BACT</name>
<dbReference type="CDD" id="cd15482">
    <property type="entry name" value="Sialidase_non-viral"/>
    <property type="match status" value="1"/>
</dbReference>
<evidence type="ECO:0000256" key="1">
    <source>
        <dbReference type="SAM" id="MobiDB-lite"/>
    </source>
</evidence>
<evidence type="ECO:0000313" key="3">
    <source>
        <dbReference type="EMBL" id="WXB17427.1"/>
    </source>
</evidence>
<keyword evidence="2" id="KW-0472">Membrane</keyword>
<accession>A0ABZ2M602</accession>
<keyword evidence="2" id="KW-1133">Transmembrane helix</keyword>
<dbReference type="EMBL" id="CP089984">
    <property type="protein sequence ID" value="WXB17427.1"/>
    <property type="molecule type" value="Genomic_DNA"/>
</dbReference>